<keyword evidence="7" id="KW-0625">Polysaccharide transport</keyword>
<evidence type="ECO:0000256" key="3">
    <source>
        <dbReference type="ARBA" id="ARBA00022448"/>
    </source>
</evidence>
<keyword evidence="4 9" id="KW-1003">Cell membrane</keyword>
<feature type="transmembrane region" description="Helical" evidence="9">
    <location>
        <begin position="232"/>
        <end position="252"/>
    </location>
</feature>
<evidence type="ECO:0000256" key="8">
    <source>
        <dbReference type="ARBA" id="ARBA00023136"/>
    </source>
</evidence>
<evidence type="ECO:0000256" key="5">
    <source>
        <dbReference type="ARBA" id="ARBA00022692"/>
    </source>
</evidence>
<comment type="similarity">
    <text evidence="2 9">Belongs to the ABC-2 integral membrane protein family.</text>
</comment>
<protein>
    <recommendedName>
        <fullName evidence="9">Transport permease protein</fullName>
    </recommendedName>
</protein>
<dbReference type="InterPro" id="IPR047817">
    <property type="entry name" value="ABC2_TM_bact-type"/>
</dbReference>
<feature type="transmembrane region" description="Helical" evidence="9">
    <location>
        <begin position="178"/>
        <end position="199"/>
    </location>
</feature>
<dbReference type="RefSeq" id="WP_106227289.1">
    <property type="nucleotide sequence ID" value="NZ_PVTV01000012.1"/>
</dbReference>
<dbReference type="AlphaFoldDB" id="A0A2T0XI95"/>
<feature type="transmembrane region" description="Helical" evidence="9">
    <location>
        <begin position="29"/>
        <end position="54"/>
    </location>
</feature>
<keyword evidence="7" id="KW-0762">Sugar transport</keyword>
<dbReference type="Pfam" id="PF01061">
    <property type="entry name" value="ABC2_membrane"/>
    <property type="match status" value="1"/>
</dbReference>
<evidence type="ECO:0000256" key="9">
    <source>
        <dbReference type="RuleBase" id="RU361157"/>
    </source>
</evidence>
<comment type="subcellular location">
    <subcellularLocation>
        <location evidence="9">Cell inner membrane</location>
        <topology evidence="9">Multi-pass membrane protein</topology>
    </subcellularLocation>
    <subcellularLocation>
        <location evidence="1">Cell membrane</location>
        <topology evidence="1">Multi-pass membrane protein</topology>
    </subcellularLocation>
</comment>
<dbReference type="OrthoDB" id="9786910at2"/>
<evidence type="ECO:0000256" key="6">
    <source>
        <dbReference type="ARBA" id="ARBA00022989"/>
    </source>
</evidence>
<dbReference type="EMBL" id="PVTV01000012">
    <property type="protein sequence ID" value="PRY98600.1"/>
    <property type="molecule type" value="Genomic_DNA"/>
</dbReference>
<accession>A0A2T0XI95</accession>
<organism evidence="11 12">
    <name type="scientific">Jezberella montanilacus</name>
    <dbReference type="NCBI Taxonomy" id="323426"/>
    <lineage>
        <taxon>Bacteria</taxon>
        <taxon>Pseudomonadati</taxon>
        <taxon>Pseudomonadota</taxon>
        <taxon>Betaproteobacteria</taxon>
        <taxon>Burkholderiales</taxon>
        <taxon>Alcaligenaceae</taxon>
        <taxon>Jezberella</taxon>
    </lineage>
</organism>
<reference evidence="11 12" key="1">
    <citation type="submission" date="2018-03" db="EMBL/GenBank/DDBJ databases">
        <title>Genomic Encyclopedia of Type Strains, Phase III (KMG-III): the genomes of soil and plant-associated and newly described type strains.</title>
        <authorList>
            <person name="Whitman W."/>
        </authorList>
    </citation>
    <scope>NUCLEOTIDE SEQUENCE [LARGE SCALE GENOMIC DNA]</scope>
    <source>
        <strain evidence="11 12">MWH-P2sevCIIIb</strain>
    </source>
</reference>
<evidence type="ECO:0000313" key="12">
    <source>
        <dbReference type="Proteomes" id="UP000238308"/>
    </source>
</evidence>
<dbReference type="PROSITE" id="PS51012">
    <property type="entry name" value="ABC_TM2"/>
    <property type="match status" value="1"/>
</dbReference>
<gene>
    <name evidence="11" type="ORF">BCM14_1433</name>
</gene>
<keyword evidence="5 9" id="KW-0812">Transmembrane</keyword>
<proteinExistence type="inferred from homology"/>
<dbReference type="GO" id="GO:0015774">
    <property type="term" value="P:polysaccharide transport"/>
    <property type="evidence" value="ECO:0007669"/>
    <property type="project" value="UniProtKB-KW"/>
</dbReference>
<evidence type="ECO:0000259" key="10">
    <source>
        <dbReference type="PROSITE" id="PS51012"/>
    </source>
</evidence>
<dbReference type="Proteomes" id="UP000238308">
    <property type="component" value="Unassembled WGS sequence"/>
</dbReference>
<dbReference type="PANTHER" id="PTHR30413:SF10">
    <property type="entry name" value="CAPSULE POLYSACCHARIDE EXPORT INNER-MEMBRANE PROTEIN CTRC"/>
    <property type="match status" value="1"/>
</dbReference>
<feature type="transmembrane region" description="Helical" evidence="9">
    <location>
        <begin position="147"/>
        <end position="171"/>
    </location>
</feature>
<keyword evidence="6 9" id="KW-1133">Transmembrane helix</keyword>
<evidence type="ECO:0000256" key="4">
    <source>
        <dbReference type="ARBA" id="ARBA00022475"/>
    </source>
</evidence>
<feature type="domain" description="ABC transmembrane type-2" evidence="10">
    <location>
        <begin position="31"/>
        <end position="255"/>
    </location>
</feature>
<feature type="transmembrane region" description="Helical" evidence="9">
    <location>
        <begin position="66"/>
        <end position="87"/>
    </location>
</feature>
<evidence type="ECO:0000256" key="1">
    <source>
        <dbReference type="ARBA" id="ARBA00004651"/>
    </source>
</evidence>
<keyword evidence="3 9" id="KW-0813">Transport</keyword>
<keyword evidence="8 9" id="KW-0472">Membrane</keyword>
<evidence type="ECO:0000256" key="2">
    <source>
        <dbReference type="ARBA" id="ARBA00007783"/>
    </source>
</evidence>
<dbReference type="GO" id="GO:0015920">
    <property type="term" value="P:lipopolysaccharide transport"/>
    <property type="evidence" value="ECO:0007669"/>
    <property type="project" value="TreeGrafter"/>
</dbReference>
<evidence type="ECO:0000256" key="7">
    <source>
        <dbReference type="ARBA" id="ARBA00023047"/>
    </source>
</evidence>
<dbReference type="PANTHER" id="PTHR30413">
    <property type="entry name" value="INNER MEMBRANE TRANSPORT PERMEASE"/>
    <property type="match status" value="1"/>
</dbReference>
<dbReference type="GO" id="GO:0140359">
    <property type="term" value="F:ABC-type transporter activity"/>
    <property type="evidence" value="ECO:0007669"/>
    <property type="project" value="InterPro"/>
</dbReference>
<sequence length="263" mass="29863">MRMFAALWGYRGFIFESVKREFQSQYTNALLGAVWTIIKPLSMIVVYTVIFSQIMRAKLPGVDTKFAYSIYLCAGVLTWGLFTETVSRLQNIFLEQANLLKKISFPRLCLPVIVVVNALVNFLIIFGLFTVFLIFTGLFPGMAFLSLIPLLLIQTLFTIGLGVSLGVLNVFFRDVGQFFSVVLQFWFWLTPVVYPLSILPATMQSAVQYNPMTPLIASYQRVLVEGLWPNWLSLWPVTTLAVLLCAFGLRLFRQHSGEMVDEL</sequence>
<keyword evidence="12" id="KW-1185">Reference proteome</keyword>
<comment type="caution">
    <text evidence="11">The sequence shown here is derived from an EMBL/GenBank/DDBJ whole genome shotgun (WGS) entry which is preliminary data.</text>
</comment>
<feature type="transmembrane region" description="Helical" evidence="9">
    <location>
        <begin position="108"/>
        <end position="135"/>
    </location>
</feature>
<dbReference type="GO" id="GO:0005886">
    <property type="term" value="C:plasma membrane"/>
    <property type="evidence" value="ECO:0007669"/>
    <property type="project" value="UniProtKB-SubCell"/>
</dbReference>
<name>A0A2T0XI95_9BURK</name>
<dbReference type="InterPro" id="IPR013525">
    <property type="entry name" value="ABC2_TM"/>
</dbReference>
<evidence type="ECO:0000313" key="11">
    <source>
        <dbReference type="EMBL" id="PRY98600.1"/>
    </source>
</evidence>